<dbReference type="EMBL" id="DTHB01000046">
    <property type="protein sequence ID" value="HGB14897.1"/>
    <property type="molecule type" value="Genomic_DNA"/>
</dbReference>
<dbReference type="GO" id="GO:0043190">
    <property type="term" value="C:ATP-binding cassette (ABC) transporter complex"/>
    <property type="evidence" value="ECO:0007669"/>
    <property type="project" value="InterPro"/>
</dbReference>
<dbReference type="InterPro" id="IPR030922">
    <property type="entry name" value="LptF"/>
</dbReference>
<accession>A0A7C3WTG3</accession>
<keyword evidence="4 6" id="KW-1133">Transmembrane helix</keyword>
<name>A0A7C3WTG3_9BACT</name>
<evidence type="ECO:0000256" key="5">
    <source>
        <dbReference type="ARBA" id="ARBA00023136"/>
    </source>
</evidence>
<feature type="transmembrane region" description="Helical" evidence="6">
    <location>
        <begin position="282"/>
        <end position="302"/>
    </location>
</feature>
<feature type="transmembrane region" description="Helical" evidence="6">
    <location>
        <begin position="55"/>
        <end position="83"/>
    </location>
</feature>
<evidence type="ECO:0000256" key="4">
    <source>
        <dbReference type="ARBA" id="ARBA00022989"/>
    </source>
</evidence>
<organism evidence="7">
    <name type="scientific">Desulfobacca acetoxidans</name>
    <dbReference type="NCBI Taxonomy" id="60893"/>
    <lineage>
        <taxon>Bacteria</taxon>
        <taxon>Pseudomonadati</taxon>
        <taxon>Thermodesulfobacteriota</taxon>
        <taxon>Desulfobaccia</taxon>
        <taxon>Desulfobaccales</taxon>
        <taxon>Desulfobaccaceae</taxon>
        <taxon>Desulfobacca</taxon>
    </lineage>
</organism>
<keyword evidence="2" id="KW-1003">Cell membrane</keyword>
<dbReference type="NCBIfam" id="TIGR04407">
    <property type="entry name" value="LptF_YjgP"/>
    <property type="match status" value="1"/>
</dbReference>
<feature type="transmembrane region" description="Helical" evidence="6">
    <location>
        <begin position="341"/>
        <end position="358"/>
    </location>
</feature>
<feature type="transmembrane region" description="Helical" evidence="6">
    <location>
        <begin position="13"/>
        <end position="34"/>
    </location>
</feature>
<keyword evidence="5 6" id="KW-0472">Membrane</keyword>
<protein>
    <submittedName>
        <fullName evidence="7">LPS export ABC transporter permease LptF</fullName>
    </submittedName>
</protein>
<dbReference type="PANTHER" id="PTHR33529:SF6">
    <property type="entry name" value="YJGP_YJGQ FAMILY PERMEASE"/>
    <property type="match status" value="1"/>
</dbReference>
<sequence length="384" mass="43982">MPRLLSRYLLLEVLHPFAVSLMGFTSIVFSGRIMRLTEMMVVKGVGLTEIFKACLYLLPYLLVFTLPMAATVGIILALIRLSVDHEIIALKVSGLSFGQLFRPVLWFSLAISLATLILTVYGAPWARRQTQELLSEVVKRRADLGIQEQIFNNDFPGLMIYVHRVAGASGDLEGVFVYDKREQNNPHTVYARRGKLHYSQTQETLVLDLNEGLVIHWSPDANRQQTVEFKSYQLPLRLFDLQQKESRSEKEMTLTQLSQAIAETPPHSERHNRLLVEINQRFAMPFGAFLLCLLAMPLGMSPQQHGRVWGLIMGLTIFLVYYVIFTASWRLAVHGQVNPALAPWLSDLLFIGLAVYFWRRTIRELPLVTMPRRVQGWPFLRKKF</sequence>
<evidence type="ECO:0000256" key="3">
    <source>
        <dbReference type="ARBA" id="ARBA00022692"/>
    </source>
</evidence>
<dbReference type="PANTHER" id="PTHR33529">
    <property type="entry name" value="SLR0882 PROTEIN-RELATED"/>
    <property type="match status" value="1"/>
</dbReference>
<dbReference type="GO" id="GO:0015920">
    <property type="term" value="P:lipopolysaccharide transport"/>
    <property type="evidence" value="ECO:0007669"/>
    <property type="project" value="TreeGrafter"/>
</dbReference>
<dbReference type="InterPro" id="IPR005495">
    <property type="entry name" value="LptG/LptF_permease"/>
</dbReference>
<evidence type="ECO:0000256" key="6">
    <source>
        <dbReference type="SAM" id="Phobius"/>
    </source>
</evidence>
<evidence type="ECO:0000256" key="1">
    <source>
        <dbReference type="ARBA" id="ARBA00004651"/>
    </source>
</evidence>
<keyword evidence="3 6" id="KW-0812">Transmembrane</keyword>
<reference evidence="7" key="1">
    <citation type="journal article" date="2020" name="mSystems">
        <title>Genome- and Community-Level Interaction Insights into Carbon Utilization and Element Cycling Functions of Hydrothermarchaeota in Hydrothermal Sediment.</title>
        <authorList>
            <person name="Zhou Z."/>
            <person name="Liu Y."/>
            <person name="Xu W."/>
            <person name="Pan J."/>
            <person name="Luo Z.H."/>
            <person name="Li M."/>
        </authorList>
    </citation>
    <scope>NUCLEOTIDE SEQUENCE [LARGE SCALE GENOMIC DNA]</scope>
    <source>
        <strain evidence="7">SpSt-776</strain>
    </source>
</reference>
<dbReference type="GO" id="GO:0055085">
    <property type="term" value="P:transmembrane transport"/>
    <property type="evidence" value="ECO:0007669"/>
    <property type="project" value="InterPro"/>
</dbReference>
<comment type="subcellular location">
    <subcellularLocation>
        <location evidence="1">Cell membrane</location>
        <topology evidence="1">Multi-pass membrane protein</topology>
    </subcellularLocation>
</comment>
<evidence type="ECO:0000256" key="2">
    <source>
        <dbReference type="ARBA" id="ARBA00022475"/>
    </source>
</evidence>
<comment type="caution">
    <text evidence="7">The sequence shown here is derived from an EMBL/GenBank/DDBJ whole genome shotgun (WGS) entry which is preliminary data.</text>
</comment>
<feature type="transmembrane region" description="Helical" evidence="6">
    <location>
        <begin position="103"/>
        <end position="123"/>
    </location>
</feature>
<evidence type="ECO:0000313" key="7">
    <source>
        <dbReference type="EMBL" id="HGB14897.1"/>
    </source>
</evidence>
<feature type="transmembrane region" description="Helical" evidence="6">
    <location>
        <begin position="308"/>
        <end position="329"/>
    </location>
</feature>
<gene>
    <name evidence="7" type="primary">lptF</name>
    <name evidence="7" type="ORF">ENV62_06660</name>
</gene>
<proteinExistence type="predicted"/>
<dbReference type="Pfam" id="PF03739">
    <property type="entry name" value="LptF_LptG"/>
    <property type="match status" value="1"/>
</dbReference>
<dbReference type="AlphaFoldDB" id="A0A7C3WTG3"/>